<evidence type="ECO:0000313" key="5">
    <source>
        <dbReference type="EMBL" id="OZU89279.1"/>
    </source>
</evidence>
<dbReference type="EMBL" id="NPMS01000002">
    <property type="protein sequence ID" value="OZU89279.1"/>
    <property type="molecule type" value="Genomic_DNA"/>
</dbReference>
<dbReference type="CDD" id="cd00761">
    <property type="entry name" value="Glyco_tranf_GTA_type"/>
    <property type="match status" value="1"/>
</dbReference>
<evidence type="ECO:0000313" key="6">
    <source>
        <dbReference type="Proteomes" id="UP000216498"/>
    </source>
</evidence>
<evidence type="ECO:0000259" key="4">
    <source>
        <dbReference type="Pfam" id="PF00535"/>
    </source>
</evidence>
<dbReference type="InterPro" id="IPR001173">
    <property type="entry name" value="Glyco_trans_2-like"/>
</dbReference>
<keyword evidence="6" id="KW-1185">Reference proteome</keyword>
<dbReference type="GO" id="GO:0016757">
    <property type="term" value="F:glycosyltransferase activity"/>
    <property type="evidence" value="ECO:0007669"/>
    <property type="project" value="UniProtKB-KW"/>
</dbReference>
<dbReference type="RefSeq" id="WP_094884619.1">
    <property type="nucleotide sequence ID" value="NZ_NPMS01000002.1"/>
</dbReference>
<keyword evidence="2" id="KW-0328">Glycosyltransferase</keyword>
<sequence length="326" mass="38040">MKPAISIIVPVYNIEPYIRKCLDSILAQTFTDFEVIVVNDGSTDDSGLICNKYAYKDLRVKVIHKEYGGVSSARNVGIRAARGEYIGFVDGDDYIAEQMYATLHQMCQKKKSDIAVCVLGREIDGELINPDTGNTYRKELGNEEAMRELFKGKLYRFSLCNKLFKKSCFEGIQFPEGRIHEDLSTTYRLFANAGIISYSNFIGYIYVKRSNSILTSRFHQGRMDAFIGWNEILEFMNKHYKQVLADVYACYGYWCVDNIYYVLNQIIDRKDKELYLMKIQNHVKMNYKELMKNKLLSYKYKSIVYMIHYNIHLLIFSSRIKRVFSN</sequence>
<evidence type="ECO:0000256" key="2">
    <source>
        <dbReference type="ARBA" id="ARBA00022676"/>
    </source>
</evidence>
<dbReference type="OrthoDB" id="396512at2"/>
<organism evidence="5 6">
    <name type="scientific">Virgibacillus indicus</name>
    <dbReference type="NCBI Taxonomy" id="2024554"/>
    <lineage>
        <taxon>Bacteria</taxon>
        <taxon>Bacillati</taxon>
        <taxon>Bacillota</taxon>
        <taxon>Bacilli</taxon>
        <taxon>Bacillales</taxon>
        <taxon>Bacillaceae</taxon>
        <taxon>Virgibacillus</taxon>
    </lineage>
</organism>
<feature type="domain" description="Glycosyltransferase 2-like" evidence="4">
    <location>
        <begin position="6"/>
        <end position="169"/>
    </location>
</feature>
<name>A0A265NCT7_9BACI</name>
<dbReference type="Gene3D" id="3.90.550.10">
    <property type="entry name" value="Spore Coat Polysaccharide Biosynthesis Protein SpsA, Chain A"/>
    <property type="match status" value="1"/>
</dbReference>
<keyword evidence="3" id="KW-0808">Transferase</keyword>
<gene>
    <name evidence="5" type="ORF">CIL03_06055</name>
</gene>
<evidence type="ECO:0000256" key="3">
    <source>
        <dbReference type="ARBA" id="ARBA00022679"/>
    </source>
</evidence>
<protein>
    <submittedName>
        <fullName evidence="5">Capsular biosynthesis protein</fullName>
    </submittedName>
</protein>
<accession>A0A265NCT7</accession>
<dbReference type="Pfam" id="PF00535">
    <property type="entry name" value="Glycos_transf_2"/>
    <property type="match status" value="1"/>
</dbReference>
<dbReference type="AlphaFoldDB" id="A0A265NCT7"/>
<proteinExistence type="inferred from homology"/>
<dbReference type="InterPro" id="IPR029044">
    <property type="entry name" value="Nucleotide-diphossugar_trans"/>
</dbReference>
<evidence type="ECO:0000256" key="1">
    <source>
        <dbReference type="ARBA" id="ARBA00006739"/>
    </source>
</evidence>
<dbReference type="Proteomes" id="UP000216498">
    <property type="component" value="Unassembled WGS sequence"/>
</dbReference>
<comment type="caution">
    <text evidence="5">The sequence shown here is derived from an EMBL/GenBank/DDBJ whole genome shotgun (WGS) entry which is preliminary data.</text>
</comment>
<reference evidence="5 6" key="1">
    <citation type="submission" date="2017-08" db="EMBL/GenBank/DDBJ databases">
        <title>Virgibacillus indicus sp. nov. and Virgibacillus profoundi sp. nov, two moderately halophilic bacteria isolated from marine sediment by using the Microfluidic Streak Plate.</title>
        <authorList>
            <person name="Xu B."/>
            <person name="Hu B."/>
            <person name="Wang J."/>
            <person name="Zhu Y."/>
            <person name="Huang L."/>
            <person name="Du W."/>
            <person name="Huang Y."/>
        </authorList>
    </citation>
    <scope>NUCLEOTIDE SEQUENCE [LARGE SCALE GENOMIC DNA]</scope>
    <source>
        <strain evidence="5 6">IO3-P2-C2</strain>
    </source>
</reference>
<comment type="similarity">
    <text evidence="1">Belongs to the glycosyltransferase 2 family.</text>
</comment>
<dbReference type="PANTHER" id="PTHR22916">
    <property type="entry name" value="GLYCOSYLTRANSFERASE"/>
    <property type="match status" value="1"/>
</dbReference>
<dbReference type="SUPFAM" id="SSF53448">
    <property type="entry name" value="Nucleotide-diphospho-sugar transferases"/>
    <property type="match status" value="1"/>
</dbReference>
<dbReference type="PANTHER" id="PTHR22916:SF51">
    <property type="entry name" value="GLYCOSYLTRANSFERASE EPSH-RELATED"/>
    <property type="match status" value="1"/>
</dbReference>